<reference evidence="1 2" key="1">
    <citation type="submission" date="2020-06" db="EMBL/GenBank/DDBJ databases">
        <title>Genomic analysis of Salicibibacter sp. NKC5-3.</title>
        <authorList>
            <person name="Oh Y.J."/>
        </authorList>
    </citation>
    <scope>NUCLEOTIDE SEQUENCE [LARGE SCALE GENOMIC DNA]</scope>
    <source>
        <strain evidence="1 2">NKC5-3</strain>
    </source>
</reference>
<dbReference type="SUPFAM" id="SSF53383">
    <property type="entry name" value="PLP-dependent transferases"/>
    <property type="match status" value="1"/>
</dbReference>
<organism evidence="1 2">
    <name type="scientific">Salicibibacter cibarius</name>
    <dbReference type="NCBI Taxonomy" id="2743000"/>
    <lineage>
        <taxon>Bacteria</taxon>
        <taxon>Bacillati</taxon>
        <taxon>Bacillota</taxon>
        <taxon>Bacilli</taxon>
        <taxon>Bacillales</taxon>
        <taxon>Bacillaceae</taxon>
        <taxon>Salicibibacter</taxon>
    </lineage>
</organism>
<evidence type="ECO:0000313" key="1">
    <source>
        <dbReference type="EMBL" id="QQK75744.1"/>
    </source>
</evidence>
<dbReference type="InterPro" id="IPR015424">
    <property type="entry name" value="PyrdxlP-dep_Trfase"/>
</dbReference>
<dbReference type="EMBL" id="CP054705">
    <property type="protein sequence ID" value="QQK75744.1"/>
    <property type="molecule type" value="Genomic_DNA"/>
</dbReference>
<dbReference type="InterPro" id="IPR015421">
    <property type="entry name" value="PyrdxlP-dep_Trfase_major"/>
</dbReference>
<dbReference type="Gene3D" id="3.40.640.10">
    <property type="entry name" value="Type I PLP-dependent aspartate aminotransferase-like (Major domain)"/>
    <property type="match status" value="1"/>
</dbReference>
<sequence>MSKYYKELREKLIAAIQQHFGSRVQVEGEKAGLHFLLHLDTEEPIEAIMERAEKMDLELYSIQRFMQKASGSIPATLIIGFAKLKPEEIDEAVEALCRCCFPVS</sequence>
<evidence type="ECO:0008006" key="3">
    <source>
        <dbReference type="Google" id="ProtNLM"/>
    </source>
</evidence>
<proteinExistence type="predicted"/>
<accession>A0A7T6Z2G7</accession>
<gene>
    <name evidence="1" type="ORF">HUG15_09310</name>
</gene>
<dbReference type="InterPro" id="IPR051446">
    <property type="entry name" value="HTH_trans_reg/aminotransferase"/>
</dbReference>
<name>A0A7T6Z2G7_9BACI</name>
<evidence type="ECO:0000313" key="2">
    <source>
        <dbReference type="Proteomes" id="UP000595823"/>
    </source>
</evidence>
<dbReference type="Proteomes" id="UP000595823">
    <property type="component" value="Chromosome"/>
</dbReference>
<keyword evidence="2" id="KW-1185">Reference proteome</keyword>
<protein>
    <recommendedName>
        <fullName evidence="3">Aminotransferase class I/II-fold pyridoxal phosphate-dependent enzyme</fullName>
    </recommendedName>
</protein>
<dbReference type="PANTHER" id="PTHR46577:SF1">
    <property type="entry name" value="HTH-TYPE TRANSCRIPTIONAL REGULATORY PROTEIN GABR"/>
    <property type="match status" value="1"/>
</dbReference>
<dbReference type="PANTHER" id="PTHR46577">
    <property type="entry name" value="HTH-TYPE TRANSCRIPTIONAL REGULATORY PROTEIN GABR"/>
    <property type="match status" value="1"/>
</dbReference>
<dbReference type="KEGG" id="scia:HUG15_09310"/>
<dbReference type="RefSeq" id="WP_200128378.1">
    <property type="nucleotide sequence ID" value="NZ_CP054705.1"/>
</dbReference>
<dbReference type="AlphaFoldDB" id="A0A7T6Z2G7"/>